<dbReference type="OrthoDB" id="2976650at2759"/>
<dbReference type="EMBL" id="JH688863">
    <property type="protein sequence ID" value="EJD32547.1"/>
    <property type="molecule type" value="Genomic_DNA"/>
</dbReference>
<sequence length="212" mass="24114">MVQYLTKDLKKHELAGWTTVKEAGLEVRAAAAALRSRIGETTFYHVDKKRRESWQAVKETQKLATDGAMFANAEIVDLRVYAPFDWPGISIRGLKQNVAQAAIREAKARRCKGRKATNANIDQIKADLRMFCGHVPTTTQIWRGLRSKDLSRQAKNFLWKAVHGAHKIGNYFRKMPSPWKEMAECPTCGTTETMEHVLLDCPDSRQDLIWSL</sequence>
<evidence type="ECO:0000313" key="1">
    <source>
        <dbReference type="EMBL" id="EJD32547.1"/>
    </source>
</evidence>
<protein>
    <submittedName>
        <fullName evidence="1">Uncharacterized protein</fullName>
    </submittedName>
</protein>
<proteinExistence type="predicted"/>
<reference evidence="2" key="1">
    <citation type="journal article" date="2012" name="Science">
        <title>The Paleozoic origin of enzymatic lignin decomposition reconstructed from 31 fungal genomes.</title>
        <authorList>
            <person name="Floudas D."/>
            <person name="Binder M."/>
            <person name="Riley R."/>
            <person name="Barry K."/>
            <person name="Blanchette R.A."/>
            <person name="Henrissat B."/>
            <person name="Martinez A.T."/>
            <person name="Otillar R."/>
            <person name="Spatafora J.W."/>
            <person name="Yadav J.S."/>
            <person name="Aerts A."/>
            <person name="Benoit I."/>
            <person name="Boyd A."/>
            <person name="Carlson A."/>
            <person name="Copeland A."/>
            <person name="Coutinho P.M."/>
            <person name="de Vries R.P."/>
            <person name="Ferreira P."/>
            <person name="Findley K."/>
            <person name="Foster B."/>
            <person name="Gaskell J."/>
            <person name="Glotzer D."/>
            <person name="Gorecki P."/>
            <person name="Heitman J."/>
            <person name="Hesse C."/>
            <person name="Hori C."/>
            <person name="Igarashi K."/>
            <person name="Jurgens J.A."/>
            <person name="Kallen N."/>
            <person name="Kersten P."/>
            <person name="Kohler A."/>
            <person name="Kuees U."/>
            <person name="Kumar T.K.A."/>
            <person name="Kuo A."/>
            <person name="LaButti K."/>
            <person name="Larrondo L.F."/>
            <person name="Lindquist E."/>
            <person name="Ling A."/>
            <person name="Lombard V."/>
            <person name="Lucas S."/>
            <person name="Lundell T."/>
            <person name="Martin R."/>
            <person name="McLaughlin D.J."/>
            <person name="Morgenstern I."/>
            <person name="Morin E."/>
            <person name="Murat C."/>
            <person name="Nagy L.G."/>
            <person name="Nolan M."/>
            <person name="Ohm R.A."/>
            <person name="Patyshakuliyeva A."/>
            <person name="Rokas A."/>
            <person name="Ruiz-Duenas F.J."/>
            <person name="Sabat G."/>
            <person name="Salamov A."/>
            <person name="Samejima M."/>
            <person name="Schmutz J."/>
            <person name="Slot J.C."/>
            <person name="St John F."/>
            <person name="Stenlid J."/>
            <person name="Sun H."/>
            <person name="Sun S."/>
            <person name="Syed K."/>
            <person name="Tsang A."/>
            <person name="Wiebenga A."/>
            <person name="Young D."/>
            <person name="Pisabarro A."/>
            <person name="Eastwood D.C."/>
            <person name="Martin F."/>
            <person name="Cullen D."/>
            <person name="Grigoriev I.V."/>
            <person name="Hibbett D.S."/>
        </authorList>
    </citation>
    <scope>NUCLEOTIDE SEQUENCE [LARGE SCALE GENOMIC DNA]</scope>
    <source>
        <strain evidence="2">TFB10046</strain>
    </source>
</reference>
<accession>J0D1T4</accession>
<feature type="non-terminal residue" evidence="1">
    <location>
        <position position="212"/>
    </location>
</feature>
<keyword evidence="2" id="KW-1185">Reference proteome</keyword>
<evidence type="ECO:0000313" key="2">
    <source>
        <dbReference type="Proteomes" id="UP000006514"/>
    </source>
</evidence>
<dbReference type="OMA" id="CENTESM"/>
<name>J0D1T4_AURST</name>
<dbReference type="InParanoid" id="J0D1T4"/>
<organism evidence="1 2">
    <name type="scientific">Auricularia subglabra (strain TFB-10046 / SS5)</name>
    <name type="common">White-rot fungus</name>
    <name type="synonym">Auricularia delicata (strain TFB10046)</name>
    <dbReference type="NCBI Taxonomy" id="717982"/>
    <lineage>
        <taxon>Eukaryota</taxon>
        <taxon>Fungi</taxon>
        <taxon>Dikarya</taxon>
        <taxon>Basidiomycota</taxon>
        <taxon>Agaricomycotina</taxon>
        <taxon>Agaricomycetes</taxon>
        <taxon>Auriculariales</taxon>
        <taxon>Auriculariaceae</taxon>
        <taxon>Auricularia</taxon>
    </lineage>
</organism>
<dbReference type="AlphaFoldDB" id="J0D1T4"/>
<dbReference type="KEGG" id="adl:AURDEDRAFT_77613"/>
<dbReference type="Proteomes" id="UP000006514">
    <property type="component" value="Unassembled WGS sequence"/>
</dbReference>
<gene>
    <name evidence="1" type="ORF">AURDEDRAFT_77613</name>
</gene>